<proteinExistence type="predicted"/>
<dbReference type="RefSeq" id="WP_091321225.1">
    <property type="nucleotide sequence ID" value="NZ_FMIB01000002.1"/>
</dbReference>
<feature type="zinc finger region" description="dksA C4-type" evidence="4">
    <location>
        <begin position="76"/>
        <end position="100"/>
    </location>
</feature>
<dbReference type="EMBL" id="FMIB01000002">
    <property type="protein sequence ID" value="SCL72067.1"/>
    <property type="molecule type" value="Genomic_DNA"/>
</dbReference>
<dbReference type="InterPro" id="IPR020458">
    <property type="entry name" value="Znf_DskA_TraR_CS"/>
</dbReference>
<dbReference type="InterPro" id="IPR000962">
    <property type="entry name" value="Znf_DskA_TraR"/>
</dbReference>
<keyword evidence="3" id="KW-0862">Zinc</keyword>
<evidence type="ECO:0000313" key="6">
    <source>
        <dbReference type="EMBL" id="SCL72067.1"/>
    </source>
</evidence>
<feature type="domain" description="Zinc finger DksA/TraR C4-type" evidence="5">
    <location>
        <begin position="71"/>
        <end position="103"/>
    </location>
</feature>
<dbReference type="OrthoDB" id="1121111at2"/>
<keyword evidence="7" id="KW-1185">Reference proteome</keyword>
<dbReference type="GeneID" id="43282789"/>
<evidence type="ECO:0000256" key="2">
    <source>
        <dbReference type="ARBA" id="ARBA00022771"/>
    </source>
</evidence>
<keyword evidence="2" id="KW-0863">Zinc-finger</keyword>
<evidence type="ECO:0000259" key="5">
    <source>
        <dbReference type="Pfam" id="PF01258"/>
    </source>
</evidence>
<evidence type="ECO:0000256" key="4">
    <source>
        <dbReference type="PROSITE-ProRule" id="PRU00510"/>
    </source>
</evidence>
<dbReference type="SUPFAM" id="SSF57716">
    <property type="entry name" value="Glucocorticoid receptor-like (DNA-binding domain)"/>
    <property type="match status" value="1"/>
</dbReference>
<dbReference type="PANTHER" id="PTHR33823:SF4">
    <property type="entry name" value="GENERAL STRESS PROTEIN 16O"/>
    <property type="match status" value="1"/>
</dbReference>
<dbReference type="GO" id="GO:0008270">
    <property type="term" value="F:zinc ion binding"/>
    <property type="evidence" value="ECO:0007669"/>
    <property type="project" value="UniProtKB-KW"/>
</dbReference>
<dbReference type="Proteomes" id="UP000198605">
    <property type="component" value="Unassembled WGS sequence"/>
</dbReference>
<organism evidence="6 7">
    <name type="scientific">Micromonospora chersina</name>
    <dbReference type="NCBI Taxonomy" id="47854"/>
    <lineage>
        <taxon>Bacteria</taxon>
        <taxon>Bacillati</taxon>
        <taxon>Actinomycetota</taxon>
        <taxon>Actinomycetes</taxon>
        <taxon>Micromonosporales</taxon>
        <taxon>Micromonosporaceae</taxon>
        <taxon>Micromonospora</taxon>
    </lineage>
</organism>
<dbReference type="Pfam" id="PF01258">
    <property type="entry name" value="zf-dskA_traR"/>
    <property type="match status" value="1"/>
</dbReference>
<dbReference type="AlphaFoldDB" id="A0A1C6W0Q9"/>
<evidence type="ECO:0000256" key="1">
    <source>
        <dbReference type="ARBA" id="ARBA00022723"/>
    </source>
</evidence>
<dbReference type="PANTHER" id="PTHR33823">
    <property type="entry name" value="RNA POLYMERASE-BINDING TRANSCRIPTION FACTOR DKSA-RELATED"/>
    <property type="match status" value="1"/>
</dbReference>
<keyword evidence="1" id="KW-0479">Metal-binding</keyword>
<gene>
    <name evidence="6" type="ORF">GA0070603_6185</name>
</gene>
<sequence length="104" mass="11667">MTDTLDDRTETLRDVLERQFVEHTDQLTELTLLSRQRGHGGHDPDTLRRLIEAAQQGVADTAQALKRMSEGTYGVCEGCGRDIPTARLEIRPSARFCVPCQQRG</sequence>
<accession>A0A1C6W0Q9</accession>
<evidence type="ECO:0000313" key="7">
    <source>
        <dbReference type="Proteomes" id="UP000198605"/>
    </source>
</evidence>
<dbReference type="PROSITE" id="PS01102">
    <property type="entry name" value="ZF_DKSA_1"/>
    <property type="match status" value="1"/>
</dbReference>
<protein>
    <submittedName>
        <fullName evidence="6">Transcriptional regulator, TraR/DksA family</fullName>
    </submittedName>
</protein>
<dbReference type="STRING" id="47854.GA0070603_6185"/>
<evidence type="ECO:0000256" key="3">
    <source>
        <dbReference type="ARBA" id="ARBA00022833"/>
    </source>
</evidence>
<dbReference type="Gene3D" id="1.20.120.910">
    <property type="entry name" value="DksA, coiled-coil domain"/>
    <property type="match status" value="1"/>
</dbReference>
<dbReference type="PROSITE" id="PS51128">
    <property type="entry name" value="ZF_DKSA_2"/>
    <property type="match status" value="1"/>
</dbReference>
<reference evidence="7" key="1">
    <citation type="submission" date="2016-06" db="EMBL/GenBank/DDBJ databases">
        <authorList>
            <person name="Varghese N."/>
            <person name="Submissions Spin"/>
        </authorList>
    </citation>
    <scope>NUCLEOTIDE SEQUENCE [LARGE SCALE GENOMIC DNA]</scope>
    <source>
        <strain evidence="7">DSM 44151</strain>
    </source>
</reference>
<name>A0A1C6W0Q9_9ACTN</name>